<dbReference type="Proteomes" id="UP000214720">
    <property type="component" value="Unassembled WGS sequence"/>
</dbReference>
<evidence type="ECO:0000313" key="2">
    <source>
        <dbReference type="Proteomes" id="UP000214720"/>
    </source>
</evidence>
<gene>
    <name evidence="1" type="ORF">BSU04_40625</name>
</gene>
<sequence>MTGVCPLSAEARTRWSFAETGLVDENVKRPCLWAFLSAGHVLRFQSPKAFSSRSTARFSGFCGLKPNSPSRLRAIVYSMRGGGKF</sequence>
<organism evidence="1 2">
    <name type="scientific">Caballeronia sordidicola</name>
    <name type="common">Burkholderia sordidicola</name>
    <dbReference type="NCBI Taxonomy" id="196367"/>
    <lineage>
        <taxon>Bacteria</taxon>
        <taxon>Pseudomonadati</taxon>
        <taxon>Pseudomonadota</taxon>
        <taxon>Betaproteobacteria</taxon>
        <taxon>Burkholderiales</taxon>
        <taxon>Burkholderiaceae</taxon>
        <taxon>Caballeronia</taxon>
    </lineage>
</organism>
<evidence type="ECO:0000313" key="1">
    <source>
        <dbReference type="EMBL" id="OXC72734.1"/>
    </source>
</evidence>
<comment type="caution">
    <text evidence="1">The sequence shown here is derived from an EMBL/GenBank/DDBJ whole genome shotgun (WGS) entry which is preliminary data.</text>
</comment>
<dbReference type="EMBL" id="MTHB01000265">
    <property type="protein sequence ID" value="OXC72734.1"/>
    <property type="molecule type" value="Genomic_DNA"/>
</dbReference>
<dbReference type="AlphaFoldDB" id="A0A226WNF9"/>
<proteinExistence type="predicted"/>
<reference evidence="2" key="1">
    <citation type="submission" date="2017-01" db="EMBL/GenBank/DDBJ databases">
        <title>Genome Analysis of Deinococcus marmoris KOPRI26562.</title>
        <authorList>
            <person name="Kim J.H."/>
            <person name="Oh H.-M."/>
        </authorList>
    </citation>
    <scope>NUCLEOTIDE SEQUENCE [LARGE SCALE GENOMIC DNA]</scope>
    <source>
        <strain evidence="2">PAMC 26633</strain>
    </source>
</reference>
<protein>
    <submittedName>
        <fullName evidence="1">Uncharacterized protein</fullName>
    </submittedName>
</protein>
<name>A0A226WNF9_CABSO</name>
<accession>A0A226WNF9</accession>